<dbReference type="GO" id="GO:0005524">
    <property type="term" value="F:ATP binding"/>
    <property type="evidence" value="ECO:0007669"/>
    <property type="project" value="UniProtKB-KW"/>
</dbReference>
<dbReference type="FunFam" id="3.90.640.10:FF:000010">
    <property type="entry name" value="heat shock 70 kDa protein 14"/>
    <property type="match status" value="1"/>
</dbReference>
<dbReference type="PROSITE" id="PS00329">
    <property type="entry name" value="HSP70_2"/>
    <property type="match status" value="1"/>
</dbReference>
<dbReference type="FunFam" id="3.30.420.40:FF:000004">
    <property type="entry name" value="Molecular chaperone DnaK"/>
    <property type="match status" value="1"/>
</dbReference>
<dbReference type="InterPro" id="IPR029047">
    <property type="entry name" value="HSP70_peptide-bd_sf"/>
</dbReference>
<evidence type="ECO:0000313" key="6">
    <source>
        <dbReference type="Proteomes" id="UP000785679"/>
    </source>
</evidence>
<name>A0A8J8T8C9_HALGN</name>
<evidence type="ECO:0000256" key="4">
    <source>
        <dbReference type="RuleBase" id="RU003322"/>
    </source>
</evidence>
<keyword evidence="2 4" id="KW-0547">Nucleotide-binding</keyword>
<sequence length="666" mass="74235">MVESTKKKAIGIDLGTTYSCVAVYQNNRVEMIPNDQGFTITPSIVSFIEGGAAVGNAAQMQLVKNPKNTIFDAKRLIGKLMSDQSIQKVKGLLPFELARDQEDRVTIKVEEKKDQPKSTYYPEQISAMILKEMKRIAGIYLGYEVTDAVITVPAYFNQKQRTATQDAGKIAGLNVLRIINEPTAASLAFELEAQSAEDRYILIFDFGGGTFDVSLLSVGDGNNQVLATNGDTHLGGLDIDTKLVEYFVVEFKKATGIDVSMEQQALNRIRTTCEKVKRILSTETETDVTIQNLSTGKDLDMKLSRAKFVDLINPILKRLLPPIEDVLKDANISKNQVQEVIMVGGSTKIPRVRELIKDFFGGKILNHSINPDEAVAAGAAIQAAILNGDQSKQIKDFFLLDVVPLSLGVAISTGGMETVIKRNTPIPFEAKKGFKTASDNQTAAEFKVYEGERPLVKDNYLLGDFEITNIKKAPKGEITFDCKFDIDANGILTVSAYDEKNPHNQNKITVNTKTLPQKKIDELIKQSQDNKELDAVTKTVLDAIISFEYFCDLLKKKFKDRRLKFTPQEKKQMVTSFQQGDKIAKVLKDYGKTVVGLQNLSRYMERYHQELRDLEAIVNPILERVHVAAGLQWRGRKECAGLLEDPKEDQELSKTQTCQHFDGDLD</sequence>
<gene>
    <name evidence="5" type="ORF">FGO68_gene17029</name>
</gene>
<dbReference type="PROSITE" id="PS00297">
    <property type="entry name" value="HSP70_1"/>
    <property type="match status" value="1"/>
</dbReference>
<dbReference type="Pfam" id="PF00012">
    <property type="entry name" value="HSP70"/>
    <property type="match status" value="1"/>
</dbReference>
<organism evidence="5 6">
    <name type="scientific">Halteria grandinella</name>
    <dbReference type="NCBI Taxonomy" id="5974"/>
    <lineage>
        <taxon>Eukaryota</taxon>
        <taxon>Sar</taxon>
        <taxon>Alveolata</taxon>
        <taxon>Ciliophora</taxon>
        <taxon>Intramacronucleata</taxon>
        <taxon>Spirotrichea</taxon>
        <taxon>Stichotrichia</taxon>
        <taxon>Sporadotrichida</taxon>
        <taxon>Halteriidae</taxon>
        <taxon>Halteria</taxon>
    </lineage>
</organism>
<dbReference type="SUPFAM" id="SSF53067">
    <property type="entry name" value="Actin-like ATPase domain"/>
    <property type="match status" value="2"/>
</dbReference>
<accession>A0A8J8T8C9</accession>
<comment type="similarity">
    <text evidence="1 4">Belongs to the heat shock protein 70 family.</text>
</comment>
<evidence type="ECO:0000256" key="1">
    <source>
        <dbReference type="ARBA" id="ARBA00007381"/>
    </source>
</evidence>
<evidence type="ECO:0008006" key="7">
    <source>
        <dbReference type="Google" id="ProtNLM"/>
    </source>
</evidence>
<evidence type="ECO:0000256" key="2">
    <source>
        <dbReference type="ARBA" id="ARBA00022741"/>
    </source>
</evidence>
<dbReference type="SUPFAM" id="SSF100920">
    <property type="entry name" value="Heat shock protein 70kD (HSP70), peptide-binding domain"/>
    <property type="match status" value="1"/>
</dbReference>
<dbReference type="Proteomes" id="UP000785679">
    <property type="component" value="Unassembled WGS sequence"/>
</dbReference>
<dbReference type="Gene3D" id="3.30.420.40">
    <property type="match status" value="2"/>
</dbReference>
<dbReference type="OrthoDB" id="1612711at2759"/>
<dbReference type="CDD" id="cd24028">
    <property type="entry name" value="ASKHA_NBD_HSP70_HSPA1-like"/>
    <property type="match status" value="1"/>
</dbReference>
<keyword evidence="3 4" id="KW-0067">ATP-binding</keyword>
<keyword evidence="6" id="KW-1185">Reference proteome</keyword>
<dbReference type="FunFam" id="3.30.30.30:FF:000005">
    <property type="entry name" value="Heat shock protein ssb1"/>
    <property type="match status" value="1"/>
</dbReference>
<evidence type="ECO:0000313" key="5">
    <source>
        <dbReference type="EMBL" id="TNV85475.1"/>
    </source>
</evidence>
<reference evidence="5" key="1">
    <citation type="submission" date="2019-06" db="EMBL/GenBank/DDBJ databases">
        <authorList>
            <person name="Zheng W."/>
        </authorList>
    </citation>
    <scope>NUCLEOTIDE SEQUENCE</scope>
    <source>
        <strain evidence="5">QDHG01</strain>
    </source>
</reference>
<dbReference type="Gene3D" id="3.90.640.10">
    <property type="entry name" value="Actin, Chain A, domain 4"/>
    <property type="match status" value="1"/>
</dbReference>
<dbReference type="GO" id="GO:0140662">
    <property type="term" value="F:ATP-dependent protein folding chaperone"/>
    <property type="evidence" value="ECO:0007669"/>
    <property type="project" value="InterPro"/>
</dbReference>
<dbReference type="InterPro" id="IPR013126">
    <property type="entry name" value="Hsp_70_fam"/>
</dbReference>
<dbReference type="EMBL" id="RRYP01001806">
    <property type="protein sequence ID" value="TNV85475.1"/>
    <property type="molecule type" value="Genomic_DNA"/>
</dbReference>
<dbReference type="Gene3D" id="2.60.34.10">
    <property type="entry name" value="Substrate Binding Domain Of DNAk, Chain A, domain 1"/>
    <property type="match status" value="1"/>
</dbReference>
<protein>
    <recommendedName>
        <fullName evidence="7">Heat shock protein 70</fullName>
    </recommendedName>
</protein>
<proteinExistence type="inferred from homology"/>
<comment type="caution">
    <text evidence="5">The sequence shown here is derived from an EMBL/GenBank/DDBJ whole genome shotgun (WGS) entry which is preliminary data.</text>
</comment>
<dbReference type="PROSITE" id="PS01036">
    <property type="entry name" value="HSP70_3"/>
    <property type="match status" value="1"/>
</dbReference>
<dbReference type="PANTHER" id="PTHR19375">
    <property type="entry name" value="HEAT SHOCK PROTEIN 70KDA"/>
    <property type="match status" value="1"/>
</dbReference>
<evidence type="ECO:0000256" key="3">
    <source>
        <dbReference type="ARBA" id="ARBA00022840"/>
    </source>
</evidence>
<dbReference type="InterPro" id="IPR018181">
    <property type="entry name" value="Heat_shock_70_CS"/>
</dbReference>
<dbReference type="AlphaFoldDB" id="A0A8J8T8C9"/>
<dbReference type="InterPro" id="IPR043129">
    <property type="entry name" value="ATPase_NBD"/>
</dbReference>
<dbReference type="PRINTS" id="PR00301">
    <property type="entry name" value="HEATSHOCK70"/>
</dbReference>
<dbReference type="Gene3D" id="3.30.30.30">
    <property type="match status" value="1"/>
</dbReference>